<organism evidence="1">
    <name type="scientific">Waddlia chondrophila 2032/99</name>
    <dbReference type="NCBI Taxonomy" id="765953"/>
    <lineage>
        <taxon>Bacteria</taxon>
        <taxon>Pseudomonadati</taxon>
        <taxon>Chlamydiota</taxon>
        <taxon>Chlamydiia</taxon>
        <taxon>Parachlamydiales</taxon>
        <taxon>Waddliaceae</taxon>
        <taxon>Waddlia</taxon>
    </lineage>
</organism>
<evidence type="ECO:0000313" key="1">
    <source>
        <dbReference type="EMBL" id="CCB90349.1"/>
    </source>
</evidence>
<reference evidence="1" key="1">
    <citation type="submission" date="2011-05" db="EMBL/GenBank/DDBJ databases">
        <title>Unity in variety -- the pan-genome of the Chlamydiae.</title>
        <authorList>
            <person name="Collingro A."/>
            <person name="Tischler P."/>
            <person name="Weinmaier T."/>
            <person name="Penz T."/>
            <person name="Heinz E."/>
            <person name="Brunham R.C."/>
            <person name="Read T.D."/>
            <person name="Bavoil P.M."/>
            <person name="Sachse K."/>
            <person name="Kahane S."/>
            <person name="Friedman M.G."/>
            <person name="Rattei T."/>
            <person name="Myers G.S.A."/>
            <person name="Horn M."/>
        </authorList>
    </citation>
    <scope>NUCLEOTIDE SEQUENCE</scope>
    <source>
        <strain evidence="1">2032/99</strain>
    </source>
</reference>
<proteinExistence type="predicted"/>
<protein>
    <submittedName>
        <fullName evidence="1">Uncharacterized protein</fullName>
    </submittedName>
</protein>
<accession>F8LA42</accession>
<dbReference type="AlphaFoldDB" id="F8LA42"/>
<dbReference type="EMBL" id="FR872598">
    <property type="protein sequence ID" value="CCB90349.1"/>
    <property type="molecule type" value="Genomic_DNA"/>
</dbReference>
<name>F8LA42_9BACT</name>
<gene>
    <name evidence="1" type="ORF">WCH_DF20200</name>
</gene>
<sequence>MILRPACITQPIQVELLQRRLCLTQIQGNSLSKFQFLKLIRYNCFDLKDILFEQNIILLAKRGNKAKNRVRSISEERSISSKRQIVETAFNSITTLFPRNIKASTERGFLTKIICFVIGYSTSFLCPMKLI</sequence>